<dbReference type="InterPro" id="IPR005119">
    <property type="entry name" value="LysR_subst-bd"/>
</dbReference>
<dbReference type="Pfam" id="PF03466">
    <property type="entry name" value="LysR_substrate"/>
    <property type="match status" value="1"/>
</dbReference>
<evidence type="ECO:0000313" key="7">
    <source>
        <dbReference type="Proteomes" id="UP000030826"/>
    </source>
</evidence>
<evidence type="ECO:0000313" key="6">
    <source>
        <dbReference type="EMBL" id="KHJ55997.1"/>
    </source>
</evidence>
<dbReference type="AlphaFoldDB" id="A0A0B1QAR0"/>
<sequence length="291" mass="32140">MNERDLRYFLAIVDCRGIGAAAQRLGVTQPAVTKCVDRLEDVLRTPLLSRKGRYVELTPAGILFHRRAKAILLRMEDAMQELSNHATGHSGHVRLGAAATMTEALLPGVLKRVMQETPGITIELATGMNDVLREALRENRLDLLISPTAEGGDEFESEPLISDRVVVVARRGHPLCSTPSTMADMLHYEWILPPSTVALRRWLDHSFERAGLSHPRVQVEVNSLVLMPRLIGDTDLISFASSQKLDGTGLVEIACPETTHDRSFGLLYRRDAFRSPAVDTVAAFLRSVTKG</sequence>
<dbReference type="GO" id="GO:0003677">
    <property type="term" value="F:DNA binding"/>
    <property type="evidence" value="ECO:0007669"/>
    <property type="project" value="UniProtKB-KW"/>
</dbReference>
<dbReference type="InterPro" id="IPR050950">
    <property type="entry name" value="HTH-type_LysR_regulators"/>
</dbReference>
<dbReference type="Pfam" id="PF00126">
    <property type="entry name" value="HTH_1"/>
    <property type="match status" value="1"/>
</dbReference>
<dbReference type="GO" id="GO:0003700">
    <property type="term" value="F:DNA-binding transcription factor activity"/>
    <property type="evidence" value="ECO:0007669"/>
    <property type="project" value="InterPro"/>
</dbReference>
<dbReference type="Gene3D" id="1.10.10.10">
    <property type="entry name" value="Winged helix-like DNA-binding domain superfamily/Winged helix DNA-binding domain"/>
    <property type="match status" value="1"/>
</dbReference>
<dbReference type="GO" id="GO:0005829">
    <property type="term" value="C:cytosol"/>
    <property type="evidence" value="ECO:0007669"/>
    <property type="project" value="TreeGrafter"/>
</dbReference>
<evidence type="ECO:0000256" key="1">
    <source>
        <dbReference type="ARBA" id="ARBA00009437"/>
    </source>
</evidence>
<evidence type="ECO:0000256" key="3">
    <source>
        <dbReference type="ARBA" id="ARBA00023125"/>
    </source>
</evidence>
<dbReference type="PROSITE" id="PS50931">
    <property type="entry name" value="HTH_LYSR"/>
    <property type="match status" value="1"/>
</dbReference>
<evidence type="ECO:0000256" key="2">
    <source>
        <dbReference type="ARBA" id="ARBA00023015"/>
    </source>
</evidence>
<dbReference type="InterPro" id="IPR000847">
    <property type="entry name" value="LysR_HTH_N"/>
</dbReference>
<dbReference type="InterPro" id="IPR036390">
    <property type="entry name" value="WH_DNA-bd_sf"/>
</dbReference>
<dbReference type="SUPFAM" id="SSF53850">
    <property type="entry name" value="Periplasmic binding protein-like II"/>
    <property type="match status" value="1"/>
</dbReference>
<accession>A0A0B1QAR0</accession>
<dbReference type="PANTHER" id="PTHR30419">
    <property type="entry name" value="HTH-TYPE TRANSCRIPTIONAL REGULATOR YBHD"/>
    <property type="match status" value="1"/>
</dbReference>
<dbReference type="STRING" id="370622.LA66_05110"/>
<dbReference type="FunFam" id="1.10.10.10:FF:000001">
    <property type="entry name" value="LysR family transcriptional regulator"/>
    <property type="match status" value="1"/>
</dbReference>
<comment type="similarity">
    <text evidence="1">Belongs to the LysR transcriptional regulatory family.</text>
</comment>
<keyword evidence="2" id="KW-0805">Transcription regulation</keyword>
<organism evidence="6 7">
    <name type="scientific">Aureimonas altamirensis</name>
    <dbReference type="NCBI Taxonomy" id="370622"/>
    <lineage>
        <taxon>Bacteria</taxon>
        <taxon>Pseudomonadati</taxon>
        <taxon>Pseudomonadota</taxon>
        <taxon>Alphaproteobacteria</taxon>
        <taxon>Hyphomicrobiales</taxon>
        <taxon>Aurantimonadaceae</taxon>
        <taxon>Aureimonas</taxon>
    </lineage>
</organism>
<proteinExistence type="inferred from homology"/>
<feature type="domain" description="HTH lysR-type" evidence="5">
    <location>
        <begin position="1"/>
        <end position="58"/>
    </location>
</feature>
<evidence type="ECO:0000259" key="5">
    <source>
        <dbReference type="PROSITE" id="PS50931"/>
    </source>
</evidence>
<dbReference type="SUPFAM" id="SSF46785">
    <property type="entry name" value="Winged helix' DNA-binding domain"/>
    <property type="match status" value="1"/>
</dbReference>
<dbReference type="Gene3D" id="3.40.190.290">
    <property type="match status" value="1"/>
</dbReference>
<comment type="caution">
    <text evidence="6">The sequence shown here is derived from an EMBL/GenBank/DDBJ whole genome shotgun (WGS) entry which is preliminary data.</text>
</comment>
<dbReference type="Proteomes" id="UP000030826">
    <property type="component" value="Unassembled WGS sequence"/>
</dbReference>
<keyword evidence="4" id="KW-0804">Transcription</keyword>
<dbReference type="EMBL" id="JRFJ01000001">
    <property type="protein sequence ID" value="KHJ55997.1"/>
    <property type="molecule type" value="Genomic_DNA"/>
</dbReference>
<dbReference type="PANTHER" id="PTHR30419:SF8">
    <property type="entry name" value="NITROGEN ASSIMILATION TRANSCRIPTIONAL ACTIVATOR-RELATED"/>
    <property type="match status" value="1"/>
</dbReference>
<dbReference type="InterPro" id="IPR036388">
    <property type="entry name" value="WH-like_DNA-bd_sf"/>
</dbReference>
<dbReference type="PRINTS" id="PR00039">
    <property type="entry name" value="HTHLYSR"/>
</dbReference>
<reference evidence="6 7" key="1">
    <citation type="submission" date="2014-09" db="EMBL/GenBank/DDBJ databases">
        <title>Isolation and characterization of Aurantimonas altamirensis ON-56566 from clinical sample following a dog bite.</title>
        <authorList>
            <person name="Eshaghi A."/>
            <person name="Li A."/>
            <person name="Shahinas D."/>
            <person name="Bahn P."/>
            <person name="Kus J.V."/>
            <person name="Patel S.N."/>
        </authorList>
    </citation>
    <scope>NUCLEOTIDE SEQUENCE [LARGE SCALE GENOMIC DNA]</scope>
    <source>
        <strain evidence="6 7">ON-56566</strain>
    </source>
</reference>
<protein>
    <recommendedName>
        <fullName evidence="5">HTH lysR-type domain-containing protein</fullName>
    </recommendedName>
</protein>
<gene>
    <name evidence="6" type="ORF">LA66_05110</name>
</gene>
<name>A0A0B1QAR0_9HYPH</name>
<dbReference type="RefSeq" id="WP_039189231.1">
    <property type="nucleotide sequence ID" value="NZ_JRFJ01000001.1"/>
</dbReference>
<evidence type="ECO:0000256" key="4">
    <source>
        <dbReference type="ARBA" id="ARBA00023163"/>
    </source>
</evidence>
<keyword evidence="3" id="KW-0238">DNA-binding</keyword>